<reference evidence="5 6" key="1">
    <citation type="submission" date="2024-01" db="EMBL/GenBank/DDBJ databases">
        <authorList>
            <consortium name="Genoscope - CEA"/>
            <person name="William W."/>
        </authorList>
    </citation>
    <scope>NUCLEOTIDE SEQUENCE [LARGE SCALE GENOMIC DNA]</scope>
    <source>
        <strain evidence="5 6">29B2s-10</strain>
    </source>
</reference>
<evidence type="ECO:0000256" key="1">
    <source>
        <dbReference type="PIRNR" id="PIRNR037320"/>
    </source>
</evidence>
<dbReference type="Gene3D" id="6.10.250.2880">
    <property type="match status" value="1"/>
</dbReference>
<dbReference type="Pfam" id="PF12209">
    <property type="entry name" value="SAC3"/>
    <property type="match status" value="1"/>
</dbReference>
<feature type="compositionally biased region" description="Polar residues" evidence="2">
    <location>
        <begin position="47"/>
        <end position="64"/>
    </location>
</feature>
<dbReference type="PIRSF" id="PIRSF037320">
    <property type="entry name" value="mRNA_export_factor_Sac3"/>
    <property type="match status" value="1"/>
</dbReference>
<dbReference type="PANTHER" id="PTHR12436:SF3">
    <property type="entry name" value="GERMINAL-CENTER ASSOCIATED NUCLEAR PROTEIN"/>
    <property type="match status" value="1"/>
</dbReference>
<dbReference type="Proteomes" id="UP001497600">
    <property type="component" value="Chromosome G"/>
</dbReference>
<organism evidence="5 6">
    <name type="scientific">[Candida] anglica</name>
    <dbReference type="NCBI Taxonomy" id="148631"/>
    <lineage>
        <taxon>Eukaryota</taxon>
        <taxon>Fungi</taxon>
        <taxon>Dikarya</taxon>
        <taxon>Ascomycota</taxon>
        <taxon>Saccharomycotina</taxon>
        <taxon>Pichiomycetes</taxon>
        <taxon>Debaryomycetaceae</taxon>
        <taxon>Kurtzmaniella</taxon>
    </lineage>
</organism>
<dbReference type="Gene3D" id="1.25.40.990">
    <property type="match status" value="1"/>
</dbReference>
<feature type="region of interest" description="Disordered" evidence="2">
    <location>
        <begin position="42"/>
        <end position="166"/>
    </location>
</feature>
<dbReference type="InterPro" id="IPR045107">
    <property type="entry name" value="SAC3/GANP/THP3"/>
</dbReference>
<gene>
    <name evidence="5" type="primary">SAC3</name>
    <name evidence="5" type="ORF">CAAN4_G04786</name>
</gene>
<feature type="region of interest" description="Disordered" evidence="2">
    <location>
        <begin position="749"/>
        <end position="838"/>
    </location>
</feature>
<feature type="domain" description="SAC3/GANP/THP3 conserved" evidence="3">
    <location>
        <begin position="270"/>
        <end position="567"/>
    </location>
</feature>
<dbReference type="PANTHER" id="PTHR12436">
    <property type="entry name" value="80 KDA MCM3-ASSOCIATED PROTEIN"/>
    <property type="match status" value="1"/>
</dbReference>
<feature type="compositionally biased region" description="Polar residues" evidence="2">
    <location>
        <begin position="825"/>
        <end position="835"/>
    </location>
</feature>
<evidence type="ECO:0000259" key="3">
    <source>
        <dbReference type="Pfam" id="PF03399"/>
    </source>
</evidence>
<comment type="subcellular location">
    <subcellularLocation>
        <location evidence="1">Nucleus envelope</location>
    </subcellularLocation>
</comment>
<feature type="compositionally biased region" description="Low complexity" evidence="2">
    <location>
        <begin position="763"/>
        <end position="774"/>
    </location>
</feature>
<evidence type="ECO:0000259" key="4">
    <source>
        <dbReference type="Pfam" id="PF12209"/>
    </source>
</evidence>
<sequence>MPQNLYINETKSWLRFKDLRNHTACDRLRSVMSVFGGTNGAPGFSFAPQSQQEKSRNGTGQSGFNDPRRSGSKKYTKNENDKNGNKNGNGNSTRQHNNKKNTRGDKKKTYVHNESSNGGFNSSPSPSSYSGSDPLDMPNKVIPRQNPSKLQSYSEEEKQITGPICSNPESLGFRRINQQSARPIPKYMLHQPRLLVTPTFHQDPWDKQNQDKMLSMEQSNSGDYQGLYEEFQKMRETERKQMEVLGLVDAENISKDLNDAISFQGSCVEMCPIFERVRRALENNVKALEKDPVTNKISRERAVKAFSRPAAGQPPPLPSEVRPPQVLSKTLDYMIDYILPQLPEAHSFIWDRTRSIRQDFTYQNFFGPEAIDCNEKIVRIHLVSLHIMAASDIEYSQQQELEQFNKALQTLLEIYQDVRNHGGEAPNEAEFRAYYLLSHIRDPEQEREIQTLPPHILENNFVQLALMFRNTVLQSDIVERGYTNTAGSLSMFSEFFRMVYSPQVPFLMSCLLETHFNEIRFYALKSMSRSYHTKSKPYSAEKLSHFLGFDTVDKLVKFVQYYDIDVVEDPTNGSVAVDLFNKEKWERKYKLNSLHDKPKLSQPYSPQLDVKFPRNNLKQLIDSGFSNADLKIKKSSIFKVLPPTKTVNKTAFSTATTPFASTLNTTPSLQTVPQKQQPILPNSASTTLSGFLGSSQTAKPIGLPQISFSSAPLKLENNLPKIEPQPIQNSGLPVFGTQVQPAVQFSNSQQFGTQSSVPSIVTPKPRAAPSSIKPPSIPSFNFGKSEQVKPALEVAPQKPETSLPTTTSSTFTFGSKPADTGETPVKQSVSNSLTNGIPPPNVTVAPPVVVKKRIVDSPHFSKAAEQVLNSMLNDTINNELSKMLPKLMKKQDHENKRKYLISSISKDIYEKLMSEYIHQKALESYADSIYSKKLKLNAIRNLVKTGKMCISKQKLKKRKLNELESITFDNNATRKKVKHAQPIKKPKVELDSINYIDESQKSIQDLWEPINLQNFINKVSKKFKVNIQSKDIELNFLLLIENWDSDYSKWLNNKLSLRINHERLQYENILRTDKLRLTFTSLPPTYDSNNKFFSKSPFILFDCGFTTMQQVSEYSSIHSKLESDKLKLTKLVKLINSYSFYKVQIAILYWDISEVGLTEENVWTALDLEKYRENNASGQNSVQDIFICDMTLQDPPLDGNILGENINRRLENVFEILATNFRGSLSNRGNRKLEKKKNNMLIKQSNATEARASSVESTDSVFKSTIEKSYRDKEAEQISSAKALRKYDYLSKHMASNTTGSQIGGHTNNSANSTAFVTASNKSQLFPRTFLNTTMNDTTMNNVSILGGFGNGIVGASTPCSSPGKIKKPSMNNIPKGLQELRDLAQGIKRKYAKK</sequence>
<feature type="compositionally biased region" description="Low complexity" evidence="2">
    <location>
        <begin position="113"/>
        <end position="134"/>
    </location>
</feature>
<dbReference type="Pfam" id="PF03399">
    <property type="entry name" value="SAC3_GANP"/>
    <property type="match status" value="1"/>
</dbReference>
<name>A0ABP0ELD3_9ASCO</name>
<evidence type="ECO:0000313" key="6">
    <source>
        <dbReference type="Proteomes" id="UP001497600"/>
    </source>
</evidence>
<feature type="compositionally biased region" description="Polar residues" evidence="2">
    <location>
        <begin position="749"/>
        <end position="759"/>
    </location>
</feature>
<keyword evidence="6" id="KW-1185">Reference proteome</keyword>
<comment type="similarity">
    <text evidence="1">Belongs to the SAC3 family.</text>
</comment>
<accession>A0ABP0ELD3</accession>
<proteinExistence type="inferred from homology"/>
<keyword evidence="1" id="KW-0539">Nucleus</keyword>
<evidence type="ECO:0000313" key="5">
    <source>
        <dbReference type="EMBL" id="CAK7916645.1"/>
    </source>
</evidence>
<protein>
    <recommendedName>
        <fullName evidence="1">Nuclear mRNA export factor</fullName>
    </recommendedName>
</protein>
<dbReference type="EMBL" id="OZ004259">
    <property type="protein sequence ID" value="CAK7916645.1"/>
    <property type="molecule type" value="Genomic_DNA"/>
</dbReference>
<dbReference type="InterPro" id="IPR024293">
    <property type="entry name" value="SAC3_helical"/>
</dbReference>
<dbReference type="InterPro" id="IPR005062">
    <property type="entry name" value="SAC3/GANP/THP3_conserved"/>
</dbReference>
<dbReference type="InterPro" id="IPR017173">
    <property type="entry name" value="Sac3"/>
</dbReference>
<feature type="domain" description="SAC3 helical" evidence="4">
    <location>
        <begin position="865"/>
        <end position="939"/>
    </location>
</feature>
<evidence type="ECO:0000256" key="2">
    <source>
        <dbReference type="SAM" id="MobiDB-lite"/>
    </source>
</evidence>